<accession>A0A2A2JS59</accession>
<evidence type="ECO:0000256" key="1">
    <source>
        <dbReference type="SAM" id="MobiDB-lite"/>
    </source>
</evidence>
<proteinExistence type="predicted"/>
<evidence type="ECO:0000259" key="2">
    <source>
        <dbReference type="PROSITE" id="PS50011"/>
    </source>
</evidence>
<feature type="compositionally biased region" description="Polar residues" evidence="1">
    <location>
        <begin position="187"/>
        <end position="200"/>
    </location>
</feature>
<dbReference type="GO" id="GO:0004672">
    <property type="term" value="F:protein kinase activity"/>
    <property type="evidence" value="ECO:0007669"/>
    <property type="project" value="InterPro"/>
</dbReference>
<dbReference type="InterPro" id="IPR011009">
    <property type="entry name" value="Kinase-like_dom_sf"/>
</dbReference>
<feature type="domain" description="Protein kinase" evidence="2">
    <location>
        <begin position="1"/>
        <end position="200"/>
    </location>
</feature>
<name>A0A2A2JS59_9BILA</name>
<dbReference type="AlphaFoldDB" id="A0A2A2JS59"/>
<dbReference type="Proteomes" id="UP000218231">
    <property type="component" value="Unassembled WGS sequence"/>
</dbReference>
<evidence type="ECO:0000313" key="3">
    <source>
        <dbReference type="EMBL" id="PAV64495.1"/>
    </source>
</evidence>
<protein>
    <recommendedName>
        <fullName evidence="2">Protein kinase domain-containing protein</fullName>
    </recommendedName>
</protein>
<dbReference type="Pfam" id="PF00069">
    <property type="entry name" value="Pkinase"/>
    <property type="match status" value="1"/>
</dbReference>
<dbReference type="Gene3D" id="1.10.510.10">
    <property type="entry name" value="Transferase(Phosphotransferase) domain 1"/>
    <property type="match status" value="1"/>
</dbReference>
<gene>
    <name evidence="3" type="ORF">WR25_15007</name>
</gene>
<reference evidence="3 4" key="1">
    <citation type="journal article" date="2017" name="Curr. Biol.">
        <title>Genome architecture and evolution of a unichromosomal asexual nematode.</title>
        <authorList>
            <person name="Fradin H."/>
            <person name="Zegar C."/>
            <person name="Gutwein M."/>
            <person name="Lucas J."/>
            <person name="Kovtun M."/>
            <person name="Corcoran D."/>
            <person name="Baugh L.R."/>
            <person name="Kiontke K."/>
            <person name="Gunsalus K."/>
            <person name="Fitch D.H."/>
            <person name="Piano F."/>
        </authorList>
    </citation>
    <scope>NUCLEOTIDE SEQUENCE [LARGE SCALE GENOMIC DNA]</scope>
    <source>
        <strain evidence="3">PF1309</strain>
    </source>
</reference>
<evidence type="ECO:0000313" key="4">
    <source>
        <dbReference type="Proteomes" id="UP000218231"/>
    </source>
</evidence>
<dbReference type="GO" id="GO:0005524">
    <property type="term" value="F:ATP binding"/>
    <property type="evidence" value="ECO:0007669"/>
    <property type="project" value="InterPro"/>
</dbReference>
<comment type="caution">
    <text evidence="3">The sequence shown here is derived from an EMBL/GenBank/DDBJ whole genome shotgun (WGS) entry which is preliminary data.</text>
</comment>
<dbReference type="PROSITE" id="PS50011">
    <property type="entry name" value="PROTEIN_KINASE_DOM"/>
    <property type="match status" value="1"/>
</dbReference>
<dbReference type="InterPro" id="IPR000719">
    <property type="entry name" value="Prot_kinase_dom"/>
</dbReference>
<dbReference type="PANTHER" id="PTHR11909">
    <property type="entry name" value="CASEIN KINASE-RELATED"/>
    <property type="match status" value="1"/>
</dbReference>
<dbReference type="InterPro" id="IPR050235">
    <property type="entry name" value="CK1_Ser-Thr_kinase"/>
</dbReference>
<organism evidence="3 4">
    <name type="scientific">Diploscapter pachys</name>
    <dbReference type="NCBI Taxonomy" id="2018661"/>
    <lineage>
        <taxon>Eukaryota</taxon>
        <taxon>Metazoa</taxon>
        <taxon>Ecdysozoa</taxon>
        <taxon>Nematoda</taxon>
        <taxon>Chromadorea</taxon>
        <taxon>Rhabditida</taxon>
        <taxon>Rhabditina</taxon>
        <taxon>Rhabditomorpha</taxon>
        <taxon>Rhabditoidea</taxon>
        <taxon>Rhabditidae</taxon>
        <taxon>Diploscapter</taxon>
    </lineage>
</organism>
<dbReference type="STRING" id="2018661.A0A2A2JS59"/>
<dbReference type="EMBL" id="LIAE01010255">
    <property type="protein sequence ID" value="PAV64495.1"/>
    <property type="molecule type" value="Genomic_DNA"/>
</dbReference>
<dbReference type="SUPFAM" id="SSF56112">
    <property type="entry name" value="Protein kinase-like (PK-like)"/>
    <property type="match status" value="1"/>
</dbReference>
<keyword evidence="4" id="KW-1185">Reference proteome</keyword>
<sequence>MSLVGKSLEDLRRQVLCKNFSKSTAMKISLQALEAISDLHSVGFLHRDIKPANFASSLSDELQLIYVLDFGIARNPKETTTRLISAGRHFSVVPKDLYSIVLYVGQLKYETEPDYTYIRNYLLTTAKQTKIDVEKKFDWTGKVSQAAKRKKKEQKQESSSSEDNQHTGSDDESDSEVVSSTEKIKNCGNSNQTYFCESKN</sequence>
<feature type="region of interest" description="Disordered" evidence="1">
    <location>
        <begin position="146"/>
        <end position="200"/>
    </location>
</feature>
<dbReference type="OrthoDB" id="5979581at2759"/>